<dbReference type="AlphaFoldDB" id="A0A6B8K9R1"/>
<dbReference type="CDD" id="cd01948">
    <property type="entry name" value="EAL"/>
    <property type="match status" value="1"/>
</dbReference>
<name>A0A6B8K9R1_9HYPH</name>
<feature type="domain" description="GGDEF" evidence="3">
    <location>
        <begin position="112"/>
        <end position="245"/>
    </location>
</feature>
<dbReference type="PROSITE" id="PS50887">
    <property type="entry name" value="GGDEF"/>
    <property type="match status" value="1"/>
</dbReference>
<evidence type="ECO:0000259" key="3">
    <source>
        <dbReference type="PROSITE" id="PS50887"/>
    </source>
</evidence>
<dbReference type="Pfam" id="PF00990">
    <property type="entry name" value="GGDEF"/>
    <property type="match status" value="1"/>
</dbReference>
<evidence type="ECO:0000313" key="5">
    <source>
        <dbReference type="Proteomes" id="UP000309061"/>
    </source>
</evidence>
<dbReference type="Proteomes" id="UP000309061">
    <property type="component" value="Chromosome"/>
</dbReference>
<dbReference type="InterPro" id="IPR050706">
    <property type="entry name" value="Cyclic-di-GMP_PDE-like"/>
</dbReference>
<evidence type="ECO:0000313" key="4">
    <source>
        <dbReference type="EMBL" id="QGM44467.1"/>
    </source>
</evidence>
<protein>
    <submittedName>
        <fullName evidence="4">EAL domain-containing protein</fullName>
    </submittedName>
</protein>
<dbReference type="InterPro" id="IPR000160">
    <property type="entry name" value="GGDEF_dom"/>
</dbReference>
<evidence type="ECO:0000259" key="2">
    <source>
        <dbReference type="PROSITE" id="PS50883"/>
    </source>
</evidence>
<dbReference type="RefSeq" id="WP_136494769.1">
    <property type="nucleotide sequence ID" value="NZ_CP046052.1"/>
</dbReference>
<evidence type="ECO:0000256" key="1">
    <source>
        <dbReference type="SAM" id="Coils"/>
    </source>
</evidence>
<dbReference type="KEGG" id="mhey:H2LOC_001445"/>
<dbReference type="PANTHER" id="PTHR33121">
    <property type="entry name" value="CYCLIC DI-GMP PHOSPHODIESTERASE PDEF"/>
    <property type="match status" value="1"/>
</dbReference>
<accession>A0A6B8K9R1</accession>
<dbReference type="Pfam" id="PF00563">
    <property type="entry name" value="EAL"/>
    <property type="match status" value="1"/>
</dbReference>
<reference evidence="4 5" key="1">
    <citation type="submission" date="2019-11" db="EMBL/GenBank/DDBJ databases">
        <title>The genome sequence of Methylocystis heyeri.</title>
        <authorList>
            <person name="Oshkin I.Y."/>
            <person name="Miroshnikov K."/>
            <person name="Dedysh S.N."/>
        </authorList>
    </citation>
    <scope>NUCLEOTIDE SEQUENCE [LARGE SCALE GENOMIC DNA]</scope>
    <source>
        <strain evidence="4 5">H2</strain>
    </source>
</reference>
<keyword evidence="5" id="KW-1185">Reference proteome</keyword>
<dbReference type="GO" id="GO:0071111">
    <property type="term" value="F:cyclic-guanylate-specific phosphodiesterase activity"/>
    <property type="evidence" value="ECO:0007669"/>
    <property type="project" value="InterPro"/>
</dbReference>
<dbReference type="PANTHER" id="PTHR33121:SF19">
    <property type="entry name" value="CYCLIC DI-GMP PHOSPHODIESTERASE PA2567"/>
    <property type="match status" value="1"/>
</dbReference>
<sequence length="516" mass="57107">MLKVLAVPNPIDESGVVKGAEPDVHSRMERLRERAQRERRARLAAEEILEAKSRELFLLNQTLERRVAERTHELEIAKEEAVALAERDQLTGLANRASLHSTLKKISAGETGPFVLLGIDLDHFKEVNDSLGHAAGDHLLREVARRFRGTLPKGSFIARVGGDEFAAVCFGAENIRDLDLICARIVSALSQPCFYRGYEMCVSASIGTALYPADARSIDDLLRYADLALYETKKSGRNGATRFSPIMSLRLEETRSLSVDLRNALLNGEVEPWYQPKINLSTGRPIGVEALARWNHPARGLVPPAVFVPIAEEHALVDELDRYMLLRASAEAAKWVAAGLIDHLSVNLSPRHIEKGDFLADIDLALEESGLPPAALEMEITENHFVNANAESLPKLARLAARGVTISLDDFGVGYSNLSYLRKIPLKTVKIDRSFTEDIEHCADSRAIIDAITRLAKAFGLNTVAEGIETARQLEIIRNLNCDEGQGFLFARPMPADACEAYLLSRRKNPQPWPML</sequence>
<dbReference type="SUPFAM" id="SSF141868">
    <property type="entry name" value="EAL domain-like"/>
    <property type="match status" value="1"/>
</dbReference>
<dbReference type="InterPro" id="IPR029787">
    <property type="entry name" value="Nucleotide_cyclase"/>
</dbReference>
<dbReference type="SUPFAM" id="SSF55073">
    <property type="entry name" value="Nucleotide cyclase"/>
    <property type="match status" value="1"/>
</dbReference>
<feature type="domain" description="EAL" evidence="2">
    <location>
        <begin position="254"/>
        <end position="507"/>
    </location>
</feature>
<dbReference type="EMBL" id="CP046052">
    <property type="protein sequence ID" value="QGM44467.1"/>
    <property type="molecule type" value="Genomic_DNA"/>
</dbReference>
<organism evidence="4 5">
    <name type="scientific">Methylocystis heyeri</name>
    <dbReference type="NCBI Taxonomy" id="391905"/>
    <lineage>
        <taxon>Bacteria</taxon>
        <taxon>Pseudomonadati</taxon>
        <taxon>Pseudomonadota</taxon>
        <taxon>Alphaproteobacteria</taxon>
        <taxon>Hyphomicrobiales</taxon>
        <taxon>Methylocystaceae</taxon>
        <taxon>Methylocystis</taxon>
    </lineage>
</organism>
<dbReference type="SMART" id="SM00052">
    <property type="entry name" value="EAL"/>
    <property type="match status" value="1"/>
</dbReference>
<proteinExistence type="predicted"/>
<dbReference type="CDD" id="cd01949">
    <property type="entry name" value="GGDEF"/>
    <property type="match status" value="1"/>
</dbReference>
<dbReference type="InterPro" id="IPR035919">
    <property type="entry name" value="EAL_sf"/>
</dbReference>
<dbReference type="OrthoDB" id="9814202at2"/>
<dbReference type="NCBIfam" id="TIGR00254">
    <property type="entry name" value="GGDEF"/>
    <property type="match status" value="1"/>
</dbReference>
<dbReference type="PROSITE" id="PS50883">
    <property type="entry name" value="EAL"/>
    <property type="match status" value="1"/>
</dbReference>
<feature type="coiled-coil region" evidence="1">
    <location>
        <begin position="28"/>
        <end position="80"/>
    </location>
</feature>
<keyword evidence="1" id="KW-0175">Coiled coil</keyword>
<dbReference type="Gene3D" id="3.30.70.270">
    <property type="match status" value="1"/>
</dbReference>
<dbReference type="InterPro" id="IPR043128">
    <property type="entry name" value="Rev_trsase/Diguanyl_cyclase"/>
</dbReference>
<dbReference type="Gene3D" id="3.20.20.450">
    <property type="entry name" value="EAL domain"/>
    <property type="match status" value="1"/>
</dbReference>
<gene>
    <name evidence="4" type="ORF">H2LOC_001445</name>
</gene>
<dbReference type="SMART" id="SM00267">
    <property type="entry name" value="GGDEF"/>
    <property type="match status" value="1"/>
</dbReference>
<dbReference type="InterPro" id="IPR001633">
    <property type="entry name" value="EAL_dom"/>
</dbReference>